<comment type="caution">
    <text evidence="2">The sequence shown here is derived from an EMBL/GenBank/DDBJ whole genome shotgun (WGS) entry which is preliminary data.</text>
</comment>
<accession>A0A0F9NHW6</accession>
<evidence type="ECO:0000313" key="2">
    <source>
        <dbReference type="EMBL" id="KKN11567.1"/>
    </source>
</evidence>
<protein>
    <submittedName>
        <fullName evidence="2">Uncharacterized protein</fullName>
    </submittedName>
</protein>
<sequence>MARISYIPDNPTEVIEDEGLKTIIYSSDTIHGKPKATAFSGRRQEPDFNYIFKSVEQRSEHIEQYLESLRNARARKDEAAQRRKDFEHDFIVGDILYTSWGYDQTNVNFFQVTEVVSKKSVRIREIASSVKQAGFMSGEAIPRPDAFLEHSAVLKNNDGTSLKRVQPGNTLSLTSYSSAYKWDGKPKYTSWYA</sequence>
<feature type="coiled-coil region" evidence="1">
    <location>
        <begin position="62"/>
        <end position="89"/>
    </location>
</feature>
<organism evidence="2">
    <name type="scientific">marine sediment metagenome</name>
    <dbReference type="NCBI Taxonomy" id="412755"/>
    <lineage>
        <taxon>unclassified sequences</taxon>
        <taxon>metagenomes</taxon>
        <taxon>ecological metagenomes</taxon>
    </lineage>
</organism>
<name>A0A0F9NHW6_9ZZZZ</name>
<gene>
    <name evidence="2" type="ORF">LCGC14_1025170</name>
</gene>
<reference evidence="2" key="1">
    <citation type="journal article" date="2015" name="Nature">
        <title>Complex archaea that bridge the gap between prokaryotes and eukaryotes.</title>
        <authorList>
            <person name="Spang A."/>
            <person name="Saw J.H."/>
            <person name="Jorgensen S.L."/>
            <person name="Zaremba-Niedzwiedzka K."/>
            <person name="Martijn J."/>
            <person name="Lind A.E."/>
            <person name="van Eijk R."/>
            <person name="Schleper C."/>
            <person name="Guy L."/>
            <person name="Ettema T.J."/>
        </authorList>
    </citation>
    <scope>NUCLEOTIDE SEQUENCE</scope>
</reference>
<keyword evidence="1" id="KW-0175">Coiled coil</keyword>
<proteinExistence type="predicted"/>
<dbReference type="EMBL" id="LAZR01004121">
    <property type="protein sequence ID" value="KKN11567.1"/>
    <property type="molecule type" value="Genomic_DNA"/>
</dbReference>
<dbReference type="AlphaFoldDB" id="A0A0F9NHW6"/>
<evidence type="ECO:0000256" key="1">
    <source>
        <dbReference type="SAM" id="Coils"/>
    </source>
</evidence>